<dbReference type="OrthoDB" id="10264062at2759"/>
<comment type="caution">
    <text evidence="4">The sequence shown here is derived from an EMBL/GenBank/DDBJ whole genome shotgun (WGS) entry which is preliminary data.</text>
</comment>
<dbReference type="InterPro" id="IPR035969">
    <property type="entry name" value="Rab-GAP_TBC_sf"/>
</dbReference>
<evidence type="ECO:0000313" key="4">
    <source>
        <dbReference type="EMBL" id="KAA8898030.1"/>
    </source>
</evidence>
<name>A0A642UFJ0_DIURU</name>
<proteinExistence type="predicted"/>
<reference evidence="4 5" key="1">
    <citation type="submission" date="2019-07" db="EMBL/GenBank/DDBJ databases">
        <title>Genome assembly of two rare yeast pathogens: Diutina rugosa and Trichomonascus ciferrii.</title>
        <authorList>
            <person name="Mixao V."/>
            <person name="Saus E."/>
            <person name="Hansen A."/>
            <person name="Lass-Flor C."/>
            <person name="Gabaldon T."/>
        </authorList>
    </citation>
    <scope>NUCLEOTIDE SEQUENCE [LARGE SCALE GENOMIC DNA]</scope>
    <source>
        <strain evidence="4 5">CBS 613</strain>
    </source>
</reference>
<dbReference type="OMA" id="WWREQRG"/>
<sequence>MSKTELLFCKSKVYLHPTTSKKDNVCGFLSLTRDDNAPPTDIRLNFTPEASLSSEELAIYEEVDVSCMPGQQPKKVYRVAKPSSGYYSQSWPLSFVYSIQFRQPSVGLWYGSIVVNTKDGNRVILFFHDDESPSTKQGEKQRNKDFDPFGSDGGLYWGGVDFKEALSKYINIAQSVEKSVWLVNPGSDDLRNFSPFINPPEDDKAKSSNTSTDAAIEFPDFGKMFTQAKWKVLETIATLGAKTRNNVIDLYDEHAPTPIKQLVKPEMITEFNDTTRVYLAKWAQQVKEEAEQNQMVLSDDIYRKIEKELGGEILTDEEISKTNRRSPICKQEWDSFFDRDGHLAIPISEVKERIFHGGLAPEVRNPGWLFLLGVYPWDSNSEERQQLRNSYESAYHDYKKQWLGDDELRATEYWRDQKHRIEKDVHRTDRQLDLFKRKKPNQTESRESSPETPDISDNEDEVDIANIANPHLYAMREILLTYNQYNTNLGYVQGMTDLLSPIYVEIRDESLVFWAFAKFMERMERNFLRDASGMKQQMSTLTQLLQFMLPQLYAHLEKCECSDLFFFFRMLLVWFKRELKWNQIGPLWETLWTDYYSSQYHLFVALAILSDNERIIRQNLVRFDEVLKYMNDLALSLNINTILIRAELLFLKFRRMVDIIDRENSLRLMNASPYQRESGQVDTVTISDDLRRLLSKDMVIQKEGPRPEGALGG</sequence>
<dbReference type="SMART" id="SM00164">
    <property type="entry name" value="TBC"/>
    <property type="match status" value="1"/>
</dbReference>
<dbReference type="Gene3D" id="1.10.8.270">
    <property type="entry name" value="putative rabgap domain of human tbc1 domain family member 14 like domains"/>
    <property type="match status" value="1"/>
</dbReference>
<dbReference type="PANTHER" id="PTHR22957:SF502">
    <property type="entry name" value="SMALL G PROTEIN SIGNALING MODULATOR 2-RELATED"/>
    <property type="match status" value="1"/>
</dbReference>
<dbReference type="GeneID" id="54783535"/>
<evidence type="ECO:0000256" key="2">
    <source>
        <dbReference type="SAM" id="MobiDB-lite"/>
    </source>
</evidence>
<organism evidence="4 5">
    <name type="scientific">Diutina rugosa</name>
    <name type="common">Yeast</name>
    <name type="synonym">Candida rugosa</name>
    <dbReference type="NCBI Taxonomy" id="5481"/>
    <lineage>
        <taxon>Eukaryota</taxon>
        <taxon>Fungi</taxon>
        <taxon>Dikarya</taxon>
        <taxon>Ascomycota</taxon>
        <taxon>Saccharomycotina</taxon>
        <taxon>Pichiomycetes</taxon>
        <taxon>Debaryomycetaceae</taxon>
        <taxon>Diutina</taxon>
    </lineage>
</organism>
<dbReference type="Gene3D" id="1.10.472.80">
    <property type="entry name" value="Ypt/Rab-GAP domain of gyp1p, domain 3"/>
    <property type="match status" value="1"/>
</dbReference>
<dbReference type="InterPro" id="IPR000195">
    <property type="entry name" value="Rab-GAP-TBC_dom"/>
</dbReference>
<dbReference type="Pfam" id="PF00566">
    <property type="entry name" value="RabGAP-TBC"/>
    <property type="match status" value="1"/>
</dbReference>
<dbReference type="AlphaFoldDB" id="A0A642UFJ0"/>
<dbReference type="PROSITE" id="PS50086">
    <property type="entry name" value="TBC_RABGAP"/>
    <property type="match status" value="1"/>
</dbReference>
<gene>
    <name evidence="4" type="ORF">DIURU_004884</name>
</gene>
<feature type="domain" description="Rab-GAP TBC" evidence="3">
    <location>
        <begin position="358"/>
        <end position="595"/>
    </location>
</feature>
<dbReference type="EMBL" id="SWFT01000149">
    <property type="protein sequence ID" value="KAA8898030.1"/>
    <property type="molecule type" value="Genomic_DNA"/>
</dbReference>
<dbReference type="SUPFAM" id="SSF47923">
    <property type="entry name" value="Ypt/Rab-GAP domain of gyp1p"/>
    <property type="match status" value="2"/>
</dbReference>
<dbReference type="GO" id="GO:0005096">
    <property type="term" value="F:GTPase activator activity"/>
    <property type="evidence" value="ECO:0007669"/>
    <property type="project" value="UniProtKB-KW"/>
</dbReference>
<evidence type="ECO:0000256" key="1">
    <source>
        <dbReference type="ARBA" id="ARBA00022468"/>
    </source>
</evidence>
<accession>A0A642UFJ0</accession>
<dbReference type="Proteomes" id="UP000449547">
    <property type="component" value="Unassembled WGS sequence"/>
</dbReference>
<dbReference type="PANTHER" id="PTHR22957">
    <property type="entry name" value="TBC1 DOMAIN FAMILY MEMBER GTPASE-ACTIVATING PROTEIN"/>
    <property type="match status" value="1"/>
</dbReference>
<keyword evidence="5" id="KW-1185">Reference proteome</keyword>
<dbReference type="VEuPathDB" id="FungiDB:DIURU_004884"/>
<dbReference type="RefSeq" id="XP_034010287.1">
    <property type="nucleotide sequence ID" value="XM_034157805.1"/>
</dbReference>
<feature type="region of interest" description="Disordered" evidence="2">
    <location>
        <begin position="432"/>
        <end position="461"/>
    </location>
</feature>
<keyword evidence="1" id="KW-0343">GTPase activation</keyword>
<protein>
    <recommendedName>
        <fullName evidence="3">Rab-GAP TBC domain-containing protein</fullName>
    </recommendedName>
</protein>
<evidence type="ECO:0000259" key="3">
    <source>
        <dbReference type="PROSITE" id="PS50086"/>
    </source>
</evidence>
<evidence type="ECO:0000313" key="5">
    <source>
        <dbReference type="Proteomes" id="UP000449547"/>
    </source>
</evidence>